<accession>A0A9P6U2H7</accession>
<dbReference type="Proteomes" id="UP000807716">
    <property type="component" value="Unassembled WGS sequence"/>
</dbReference>
<gene>
    <name evidence="2" type="ORF">DFQ27_005762</name>
</gene>
<evidence type="ECO:0008006" key="4">
    <source>
        <dbReference type="Google" id="ProtNLM"/>
    </source>
</evidence>
<dbReference type="PANTHER" id="PTHR11102:SF160">
    <property type="entry name" value="ERAD-ASSOCIATED E3 UBIQUITIN-PROTEIN LIGASE COMPONENT HRD3"/>
    <property type="match status" value="1"/>
</dbReference>
<comment type="similarity">
    <text evidence="1">Belongs to the sel-1 family.</text>
</comment>
<evidence type="ECO:0000313" key="3">
    <source>
        <dbReference type="Proteomes" id="UP000807716"/>
    </source>
</evidence>
<dbReference type="AlphaFoldDB" id="A0A9P6U2H7"/>
<reference evidence="2" key="1">
    <citation type="journal article" date="2020" name="Fungal Divers.">
        <title>Resolving the Mortierellaceae phylogeny through synthesis of multi-gene phylogenetics and phylogenomics.</title>
        <authorList>
            <person name="Vandepol N."/>
            <person name="Liber J."/>
            <person name="Desiro A."/>
            <person name="Na H."/>
            <person name="Kennedy M."/>
            <person name="Barry K."/>
            <person name="Grigoriev I.V."/>
            <person name="Miller A.N."/>
            <person name="O'Donnell K."/>
            <person name="Stajich J.E."/>
            <person name="Bonito G."/>
        </authorList>
    </citation>
    <scope>NUCLEOTIDE SEQUENCE</scope>
    <source>
        <strain evidence="2">BC1065</strain>
    </source>
</reference>
<dbReference type="Gene3D" id="1.25.40.10">
    <property type="entry name" value="Tetratricopeptide repeat domain"/>
    <property type="match status" value="1"/>
</dbReference>
<evidence type="ECO:0000313" key="2">
    <source>
        <dbReference type="EMBL" id="KAG0256376.1"/>
    </source>
</evidence>
<evidence type="ECO:0000256" key="1">
    <source>
        <dbReference type="ARBA" id="ARBA00038101"/>
    </source>
</evidence>
<dbReference type="EMBL" id="JAAAJB010000413">
    <property type="protein sequence ID" value="KAG0256376.1"/>
    <property type="molecule type" value="Genomic_DNA"/>
</dbReference>
<dbReference type="InterPro" id="IPR050767">
    <property type="entry name" value="Sel1_AlgK"/>
</dbReference>
<dbReference type="OrthoDB" id="2384430at2759"/>
<dbReference type="InterPro" id="IPR011990">
    <property type="entry name" value="TPR-like_helical_dom_sf"/>
</dbReference>
<sequence length="139" mass="15541">MSSPEFTKLIQKAEQGDPIAQFQIGKLYETGSEHVVQDVQLAFQWYLKAAEHGQRDAQNSVGDAYYHGRGTEQNQQKAVEWFTKSANNGSACGQYSLGWLYNTGRGVNRDVLKARELWTNAASQGHDEARADLETMVSK</sequence>
<organism evidence="2 3">
    <name type="scientific">Actinomortierella ambigua</name>
    <dbReference type="NCBI Taxonomy" id="1343610"/>
    <lineage>
        <taxon>Eukaryota</taxon>
        <taxon>Fungi</taxon>
        <taxon>Fungi incertae sedis</taxon>
        <taxon>Mucoromycota</taxon>
        <taxon>Mortierellomycotina</taxon>
        <taxon>Mortierellomycetes</taxon>
        <taxon>Mortierellales</taxon>
        <taxon>Mortierellaceae</taxon>
        <taxon>Actinomortierella</taxon>
    </lineage>
</organism>
<name>A0A9P6U2H7_9FUNG</name>
<protein>
    <recommendedName>
        <fullName evidence="4">Sel1 repeat family protein</fullName>
    </recommendedName>
</protein>
<dbReference type="Pfam" id="PF08238">
    <property type="entry name" value="Sel1"/>
    <property type="match status" value="3"/>
</dbReference>
<dbReference type="PANTHER" id="PTHR11102">
    <property type="entry name" value="SEL-1-LIKE PROTEIN"/>
    <property type="match status" value="1"/>
</dbReference>
<proteinExistence type="inferred from homology"/>
<dbReference type="SUPFAM" id="SSF81901">
    <property type="entry name" value="HCP-like"/>
    <property type="match status" value="1"/>
</dbReference>
<keyword evidence="3" id="KW-1185">Reference proteome</keyword>
<comment type="caution">
    <text evidence="2">The sequence shown here is derived from an EMBL/GenBank/DDBJ whole genome shotgun (WGS) entry which is preliminary data.</text>
</comment>
<dbReference type="InterPro" id="IPR006597">
    <property type="entry name" value="Sel1-like"/>
</dbReference>
<dbReference type="SMART" id="SM00671">
    <property type="entry name" value="SEL1"/>
    <property type="match status" value="3"/>
</dbReference>